<dbReference type="AlphaFoldDB" id="Q3UGR3"/>
<accession>Q3UGR3</accession>
<reference evidence="2" key="1">
    <citation type="journal article" date="1999" name="Methods Enzymol.">
        <title>High-efficiency full-length cDNA cloning.</title>
        <authorList>
            <person name="Carninci P."/>
            <person name="Hayashizaki Y."/>
        </authorList>
    </citation>
    <scope>NUCLEOTIDE SEQUENCE</scope>
    <source>
        <strain evidence="2">C57BL/6J</strain>
    </source>
</reference>
<keyword evidence="1" id="KW-0812">Transmembrane</keyword>
<sequence>MEGSEGGSPDPARGERADQIWSLREAWSEMAPCAGGAPRRGPALWRISGHRPHPSTCVCVGGYRSVSVCVRAPASRKLLRTCAPVFLCTYILCLCVLTSFQAMSVCVFGTRLSCFYVMFFTRLCVCPREGVDSEDVYAFVCASAPLANLVDFSL</sequence>
<reference evidence="2" key="6">
    <citation type="submission" date="2004-03" db="EMBL/GenBank/DDBJ databases">
        <authorList>
            <person name="Arakawa T."/>
            <person name="Carninci P."/>
            <person name="Fukuda S."/>
            <person name="Hashizume W."/>
            <person name="Hayashida K."/>
            <person name="Hori F."/>
            <person name="Iida J."/>
            <person name="Imamura K."/>
            <person name="Imotani K."/>
            <person name="Itoh M."/>
            <person name="Kanagawa S."/>
            <person name="Kawai J."/>
            <person name="Kojima M."/>
            <person name="Konno H."/>
            <person name="Murata M."/>
            <person name="Nakamura M."/>
            <person name="Ninomiya N."/>
            <person name="Nishiyori H."/>
            <person name="Nomura K."/>
            <person name="Ohno M."/>
            <person name="Sakazume N."/>
            <person name="Sano H."/>
            <person name="Sasaki D."/>
            <person name="Shibata K."/>
            <person name="Shiraki T."/>
            <person name="Tagami M."/>
            <person name="Tagami Y."/>
            <person name="Waki K."/>
            <person name="Watahiki A."/>
            <person name="Muramatsu M."/>
            <person name="Hayashizaki Y."/>
        </authorList>
    </citation>
    <scope>NUCLEOTIDE SEQUENCE</scope>
    <source>
        <strain evidence="2">C57BL/6J</strain>
    </source>
</reference>
<dbReference type="MGI" id="MGI:3639863">
    <property type="gene designation" value="C130021I20Rik"/>
</dbReference>
<reference evidence="2" key="7">
    <citation type="journal article" date="2005" name="Science">
        <title>The Transcriptional Landscape of the Mammalian Genome.</title>
        <authorList>
            <consortium name="The FANTOM Consortium"/>
            <consortium name="Riken Genome Exploration Research Group and Genome Science Group (Genome Network Project Core Group)"/>
        </authorList>
    </citation>
    <scope>NUCLEOTIDE SEQUENCE</scope>
    <source>
        <strain evidence="2">C57BL/6J</strain>
    </source>
</reference>
<dbReference type="AGR" id="MGI:3639863"/>
<reference evidence="2" key="3">
    <citation type="journal article" date="2000" name="Genome Res.">
        <title>RIKEN integrated sequence analysis (RISA) system--384-format sequencing pipeline with 384 multicapillary sequencer.</title>
        <authorList>
            <person name="Shibata K."/>
            <person name="Itoh M."/>
            <person name="Aizawa K."/>
            <person name="Nagaoka S."/>
            <person name="Sasaki N."/>
            <person name="Carninci P."/>
            <person name="Konno H."/>
            <person name="Akiyama J."/>
            <person name="Nishi K."/>
            <person name="Kitsunai T."/>
            <person name="Tashiro H."/>
            <person name="Itoh M."/>
            <person name="Sumi N."/>
            <person name="Ishii Y."/>
            <person name="Nakamura S."/>
            <person name="Hazama M."/>
            <person name="Nishine T."/>
            <person name="Harada A."/>
            <person name="Yamamoto R."/>
            <person name="Matsumoto H."/>
            <person name="Sakaguchi S."/>
            <person name="Ikegami T."/>
            <person name="Kashiwagi K."/>
            <person name="Fujiwake S."/>
            <person name="Inoue K."/>
            <person name="Togawa Y."/>
            <person name="Izawa M."/>
            <person name="Ohara E."/>
            <person name="Watahiki M."/>
            <person name="Yoneda Y."/>
            <person name="Ishikawa T."/>
            <person name="Ozawa K."/>
            <person name="Tanaka T."/>
            <person name="Matsuura S."/>
            <person name="Kawai J."/>
            <person name="Okazaki Y."/>
            <person name="Muramatsu M."/>
            <person name="Inoue Y."/>
            <person name="Kira A."/>
            <person name="Hayashizaki Y."/>
        </authorList>
    </citation>
    <scope>NUCLEOTIDE SEQUENCE</scope>
    <source>
        <strain evidence="2">C57BL/6J</strain>
    </source>
</reference>
<name>Q3UGR3_MOUSE</name>
<keyword evidence="1" id="KW-0472">Membrane</keyword>
<feature type="transmembrane region" description="Helical" evidence="1">
    <location>
        <begin position="81"/>
        <end position="103"/>
    </location>
</feature>
<keyword evidence="1" id="KW-1133">Transmembrane helix</keyword>
<evidence type="ECO:0000313" key="3">
    <source>
        <dbReference type="MGI" id="MGI:3639863"/>
    </source>
</evidence>
<gene>
    <name evidence="3" type="primary">C130021I20Rik</name>
</gene>
<dbReference type="EMBL" id="AK147796">
    <property type="protein sequence ID" value="BAE28144.1"/>
    <property type="molecule type" value="mRNA"/>
</dbReference>
<reference evidence="2" key="5">
    <citation type="journal article" date="2002" name="Nature">
        <title>Analysis of the mouse transcriptome based on functional annotation of 60,770 full-length cDNAs.</title>
        <authorList>
            <consortium name="The FANTOM Consortium and the RIKEN Genome Exploration Research Group Phase I and II Team"/>
        </authorList>
    </citation>
    <scope>NUCLEOTIDE SEQUENCE</scope>
    <source>
        <strain evidence="2">C57BL/6J</strain>
    </source>
</reference>
<evidence type="ECO:0000313" key="2">
    <source>
        <dbReference type="EMBL" id="BAE28144.1"/>
    </source>
</evidence>
<proteinExistence type="evidence at transcript level"/>
<reference evidence="2" key="2">
    <citation type="journal article" date="2000" name="Genome Res.">
        <title>Normalization and subtraction of cap-trapper-selected cDNAs to prepare full-length cDNA libraries for rapid discovery of new genes.</title>
        <authorList>
            <person name="Carninci P."/>
            <person name="Shibata Y."/>
            <person name="Hayatsu N."/>
            <person name="Sugahara Y."/>
            <person name="Shibata K."/>
            <person name="Itoh M."/>
            <person name="Konno H."/>
            <person name="Okazaki Y."/>
            <person name="Muramatsu M."/>
            <person name="Hayashizaki Y."/>
        </authorList>
    </citation>
    <scope>NUCLEOTIDE SEQUENCE</scope>
    <source>
        <strain evidence="2">C57BL/6J</strain>
    </source>
</reference>
<evidence type="ECO:0000256" key="1">
    <source>
        <dbReference type="SAM" id="Phobius"/>
    </source>
</evidence>
<protein>
    <submittedName>
        <fullName evidence="2">Uncharacterized protein</fullName>
    </submittedName>
</protein>
<organism evidence="2">
    <name type="scientific">Mus musculus</name>
    <name type="common">Mouse</name>
    <dbReference type="NCBI Taxonomy" id="10090"/>
    <lineage>
        <taxon>Eukaryota</taxon>
        <taxon>Metazoa</taxon>
        <taxon>Chordata</taxon>
        <taxon>Craniata</taxon>
        <taxon>Vertebrata</taxon>
        <taxon>Euteleostomi</taxon>
        <taxon>Mammalia</taxon>
        <taxon>Eutheria</taxon>
        <taxon>Euarchontoglires</taxon>
        <taxon>Glires</taxon>
        <taxon>Rodentia</taxon>
        <taxon>Myomorpha</taxon>
        <taxon>Muroidea</taxon>
        <taxon>Muridae</taxon>
        <taxon>Murinae</taxon>
        <taxon>Mus</taxon>
        <taxon>Mus</taxon>
    </lineage>
</organism>
<reference evidence="2" key="4">
    <citation type="journal article" date="2001" name="Nature">
        <title>Functional annotation of a full-length mouse cDNA collection.</title>
        <authorList>
            <consortium name="The RIKEN Genome Exploration Research Group Phase II Team and the FANTOM Consortium"/>
        </authorList>
    </citation>
    <scope>NUCLEOTIDE SEQUENCE</scope>
    <source>
        <strain evidence="2">C57BL/6J</strain>
    </source>
</reference>
<reference evidence="2" key="8">
    <citation type="journal article" date="2005" name="Science">
        <title>Antisense Transcription in the Mammalian Transcriptome.</title>
        <authorList>
            <consortium name="RIKEN Genome Exploration Research Group and Genome Science Group (Genome Network Project Core Group) and the FANTOM Consortium"/>
        </authorList>
    </citation>
    <scope>NUCLEOTIDE SEQUENCE</scope>
    <source>
        <strain evidence="2">C57BL/6J</strain>
    </source>
</reference>